<feature type="domain" description="GST C-terminal" evidence="6">
    <location>
        <begin position="104"/>
        <end position="232"/>
    </location>
</feature>
<dbReference type="SUPFAM" id="SSF47616">
    <property type="entry name" value="GST C-terminal domain-like"/>
    <property type="match status" value="1"/>
</dbReference>
<comment type="caution">
    <text evidence="7">The sequence shown here is derived from an EMBL/GenBank/DDBJ whole genome shotgun (WGS) entry which is preliminary data.</text>
</comment>
<sequence length="234" mass="27442">MLSIRSILQAIPKKPTLFIIEGRYQNWIKPLMLMEELGIDRDVICLPGVPAMKTEWYGKIHPQRMVPALVDELHGEKVTLWDSSSIMLYLTQRYDTERKWRGRNLAEDIEIWNWLIFETASLGPTAKYWVSYDLRAEPIPEVTARLHDDLRKQYDTIEARLREPGQSYLALKDRPTIADLSVLLFADSTTSKRMGFQLSEWPAIKTWSEKMYEFEGVRKAFNEKDNWKAVELCE</sequence>
<gene>
    <name evidence="7" type="ORF">FN846DRAFT_337270</name>
</gene>
<evidence type="ECO:0000256" key="4">
    <source>
        <dbReference type="ARBA" id="ARBA00047960"/>
    </source>
</evidence>
<dbReference type="OrthoDB" id="2789670at2759"/>
<evidence type="ECO:0000313" key="7">
    <source>
        <dbReference type="EMBL" id="KAA8895459.1"/>
    </source>
</evidence>
<dbReference type="PROSITE" id="PS50404">
    <property type="entry name" value="GST_NTER"/>
    <property type="match status" value="1"/>
</dbReference>
<dbReference type="InterPro" id="IPR010987">
    <property type="entry name" value="Glutathione-S-Trfase_C-like"/>
</dbReference>
<protein>
    <recommendedName>
        <fullName evidence="2">glutathione transferase</fullName>
        <ecNumber evidence="2">2.5.1.18</ecNumber>
    </recommendedName>
</protein>
<evidence type="ECO:0000256" key="2">
    <source>
        <dbReference type="ARBA" id="ARBA00012452"/>
    </source>
</evidence>
<dbReference type="AlphaFoldDB" id="A0A5J5EK82"/>
<dbReference type="GO" id="GO:0004364">
    <property type="term" value="F:glutathione transferase activity"/>
    <property type="evidence" value="ECO:0007669"/>
    <property type="project" value="UniProtKB-EC"/>
</dbReference>
<dbReference type="Pfam" id="PF00043">
    <property type="entry name" value="GST_C"/>
    <property type="match status" value="1"/>
</dbReference>
<dbReference type="Gene3D" id="1.20.1050.130">
    <property type="match status" value="1"/>
</dbReference>
<keyword evidence="8" id="KW-1185">Reference proteome</keyword>
<dbReference type="InterPro" id="IPR040079">
    <property type="entry name" value="Glutathione_S-Trfase"/>
</dbReference>
<dbReference type="EC" id="2.5.1.18" evidence="2"/>
<comment type="similarity">
    <text evidence="1">Belongs to the GST superfamily.</text>
</comment>
<dbReference type="Pfam" id="PF13409">
    <property type="entry name" value="GST_N_2"/>
    <property type="match status" value="1"/>
</dbReference>
<dbReference type="InterPro" id="IPR036249">
    <property type="entry name" value="Thioredoxin-like_sf"/>
</dbReference>
<dbReference type="Proteomes" id="UP000326924">
    <property type="component" value="Unassembled WGS sequence"/>
</dbReference>
<reference evidence="7 8" key="1">
    <citation type="submission" date="2019-09" db="EMBL/GenBank/DDBJ databases">
        <title>Draft genome of the ectomycorrhizal ascomycete Sphaerosporella brunnea.</title>
        <authorList>
            <consortium name="DOE Joint Genome Institute"/>
            <person name="Benucci G.M."/>
            <person name="Marozzi G."/>
            <person name="Antonielli L."/>
            <person name="Sanchez S."/>
            <person name="Marco P."/>
            <person name="Wang X."/>
            <person name="Falini L.B."/>
            <person name="Barry K."/>
            <person name="Haridas S."/>
            <person name="Lipzen A."/>
            <person name="Labutti K."/>
            <person name="Grigoriev I.V."/>
            <person name="Murat C."/>
            <person name="Martin F."/>
            <person name="Albertini E."/>
            <person name="Donnini D."/>
            <person name="Bonito G."/>
        </authorList>
    </citation>
    <scope>NUCLEOTIDE SEQUENCE [LARGE SCALE GENOMIC DNA]</scope>
    <source>
        <strain evidence="7 8">Sb_GMNB300</strain>
    </source>
</reference>
<accession>A0A5J5EK82</accession>
<dbReference type="InParanoid" id="A0A5J5EK82"/>
<proteinExistence type="inferred from homology"/>
<dbReference type="PANTHER" id="PTHR44051:SF20">
    <property type="entry name" value="GLUTATHIONE TRANSFERASE 1 (EUROFUNG)"/>
    <property type="match status" value="1"/>
</dbReference>
<dbReference type="PANTHER" id="PTHR44051">
    <property type="entry name" value="GLUTATHIONE S-TRANSFERASE-RELATED"/>
    <property type="match status" value="1"/>
</dbReference>
<keyword evidence="3 7" id="KW-0808">Transferase</keyword>
<dbReference type="InterPro" id="IPR036282">
    <property type="entry name" value="Glutathione-S-Trfase_C_sf"/>
</dbReference>
<dbReference type="SFLD" id="SFLDS00019">
    <property type="entry name" value="Glutathione_Transferase_(cytos"/>
    <property type="match status" value="1"/>
</dbReference>
<dbReference type="SUPFAM" id="SSF52833">
    <property type="entry name" value="Thioredoxin-like"/>
    <property type="match status" value="1"/>
</dbReference>
<comment type="catalytic activity">
    <reaction evidence="4">
        <text>RX + glutathione = an S-substituted glutathione + a halide anion + H(+)</text>
        <dbReference type="Rhea" id="RHEA:16437"/>
        <dbReference type="ChEBI" id="CHEBI:15378"/>
        <dbReference type="ChEBI" id="CHEBI:16042"/>
        <dbReference type="ChEBI" id="CHEBI:17792"/>
        <dbReference type="ChEBI" id="CHEBI:57925"/>
        <dbReference type="ChEBI" id="CHEBI:90779"/>
        <dbReference type="EC" id="2.5.1.18"/>
    </reaction>
</comment>
<dbReference type="PROSITE" id="PS50405">
    <property type="entry name" value="GST_CTER"/>
    <property type="match status" value="1"/>
</dbReference>
<dbReference type="EMBL" id="VXIS01000262">
    <property type="protein sequence ID" value="KAA8895459.1"/>
    <property type="molecule type" value="Genomic_DNA"/>
</dbReference>
<evidence type="ECO:0000313" key="8">
    <source>
        <dbReference type="Proteomes" id="UP000326924"/>
    </source>
</evidence>
<dbReference type="InterPro" id="IPR004046">
    <property type="entry name" value="GST_C"/>
</dbReference>
<name>A0A5J5EK82_9PEZI</name>
<dbReference type="InterPro" id="IPR004045">
    <property type="entry name" value="Glutathione_S-Trfase_N"/>
</dbReference>
<evidence type="ECO:0000259" key="6">
    <source>
        <dbReference type="PROSITE" id="PS50405"/>
    </source>
</evidence>
<organism evidence="7 8">
    <name type="scientific">Sphaerosporella brunnea</name>
    <dbReference type="NCBI Taxonomy" id="1250544"/>
    <lineage>
        <taxon>Eukaryota</taxon>
        <taxon>Fungi</taxon>
        <taxon>Dikarya</taxon>
        <taxon>Ascomycota</taxon>
        <taxon>Pezizomycotina</taxon>
        <taxon>Pezizomycetes</taxon>
        <taxon>Pezizales</taxon>
        <taxon>Pyronemataceae</taxon>
        <taxon>Sphaerosporella</taxon>
    </lineage>
</organism>
<evidence type="ECO:0000256" key="3">
    <source>
        <dbReference type="ARBA" id="ARBA00022679"/>
    </source>
</evidence>
<feature type="domain" description="GST N-terminal" evidence="5">
    <location>
        <begin position="1"/>
        <end position="98"/>
    </location>
</feature>
<evidence type="ECO:0000259" key="5">
    <source>
        <dbReference type="PROSITE" id="PS50404"/>
    </source>
</evidence>
<evidence type="ECO:0000256" key="1">
    <source>
        <dbReference type="ARBA" id="ARBA00007409"/>
    </source>
</evidence>